<evidence type="ECO:0000313" key="1">
    <source>
        <dbReference type="EMBL" id="KAJ2879317.1"/>
    </source>
</evidence>
<comment type="caution">
    <text evidence="1">The sequence shown here is derived from an EMBL/GenBank/DDBJ whole genome shotgun (WGS) entry which is preliminary data.</text>
</comment>
<proteinExistence type="predicted"/>
<protein>
    <submittedName>
        <fullName evidence="1">Uncharacterized protein</fullName>
    </submittedName>
</protein>
<evidence type="ECO:0000313" key="2">
    <source>
        <dbReference type="Proteomes" id="UP001139981"/>
    </source>
</evidence>
<gene>
    <name evidence="1" type="ORF">IWW38_006138</name>
</gene>
<name>A0ACC1LU51_9FUNG</name>
<organism evidence="1 2">
    <name type="scientific">Coemansia aciculifera</name>
    <dbReference type="NCBI Taxonomy" id="417176"/>
    <lineage>
        <taxon>Eukaryota</taxon>
        <taxon>Fungi</taxon>
        <taxon>Fungi incertae sedis</taxon>
        <taxon>Zoopagomycota</taxon>
        <taxon>Kickxellomycotina</taxon>
        <taxon>Kickxellomycetes</taxon>
        <taxon>Kickxellales</taxon>
        <taxon>Kickxellaceae</taxon>
        <taxon>Coemansia</taxon>
    </lineage>
</organism>
<keyword evidence="2" id="KW-1185">Reference proteome</keyword>
<dbReference type="EMBL" id="JANBVB010003339">
    <property type="protein sequence ID" value="KAJ2879317.1"/>
    <property type="molecule type" value="Genomic_DNA"/>
</dbReference>
<dbReference type="Proteomes" id="UP001139981">
    <property type="component" value="Unassembled WGS sequence"/>
</dbReference>
<reference evidence="1" key="1">
    <citation type="submission" date="2022-07" db="EMBL/GenBank/DDBJ databases">
        <title>Phylogenomic reconstructions and comparative analyses of Kickxellomycotina fungi.</title>
        <authorList>
            <person name="Reynolds N.K."/>
            <person name="Stajich J.E."/>
            <person name="Barry K."/>
            <person name="Grigoriev I.V."/>
            <person name="Crous P."/>
            <person name="Smith M.E."/>
        </authorList>
    </citation>
    <scope>NUCLEOTIDE SEQUENCE</scope>
    <source>
        <strain evidence="1">CBS 190363</strain>
    </source>
</reference>
<accession>A0ACC1LU51</accession>
<sequence length="115" mass="12636">MTARGTPVDWFYVCPGHTSASSFCTSSVSAVASSDAVVAQAEQSSNAKDTDSKDSNKEAQSPEPALPPAPAPPVQYVLHKDYFYLRQRPHIKRWEQEQDKAFALNFPSAPRNVPK</sequence>